<protein>
    <recommendedName>
        <fullName evidence="4">Large ribosomal subunit protein uL22</fullName>
    </recommendedName>
</protein>
<comment type="function">
    <text evidence="4 6">This protein binds specifically to 23S rRNA. It makes multiple contacts with different domains of the 23S rRNA in the assembled 50S subunit and ribosome.</text>
</comment>
<keyword evidence="2 4" id="KW-0689">Ribosomal protein</keyword>
<accession>A0A811T7Y8</accession>
<dbReference type="NCBIfam" id="NF003260">
    <property type="entry name" value="PRK04223.1"/>
    <property type="match status" value="1"/>
</dbReference>
<dbReference type="EMBL" id="CAJHIQ010000006">
    <property type="protein sequence ID" value="CAD6491810.1"/>
    <property type="molecule type" value="Genomic_DNA"/>
</dbReference>
<dbReference type="SUPFAM" id="SSF54843">
    <property type="entry name" value="Ribosomal protein L22"/>
    <property type="match status" value="1"/>
</dbReference>
<name>A0A811T7Y8_9EURY</name>
<evidence type="ECO:0000313" key="7">
    <source>
        <dbReference type="EMBL" id="CAD6491810.1"/>
    </source>
</evidence>
<dbReference type="Proteomes" id="UP000639006">
    <property type="component" value="Unassembled WGS sequence"/>
</dbReference>
<dbReference type="InterPro" id="IPR001063">
    <property type="entry name" value="Ribosomal_uL22"/>
</dbReference>
<reference evidence="7" key="1">
    <citation type="submission" date="2020-10" db="EMBL/GenBank/DDBJ databases">
        <authorList>
            <person name="Hahn C.J."/>
            <person name="Laso-Perez R."/>
            <person name="Vulcano F."/>
            <person name="Vaziourakis K.-M."/>
            <person name="Stokke R."/>
            <person name="Steen I.H."/>
            <person name="Teske A."/>
            <person name="Boetius A."/>
            <person name="Liebeke M."/>
            <person name="Amann R."/>
            <person name="Knittel K."/>
        </authorList>
    </citation>
    <scope>NUCLEOTIDE SEQUENCE</scope>
    <source>
        <strain evidence="7">Gfbio:e3339647-f889-4370-9287-4fb5cb688e4c:AG392M11_GoMArc1</strain>
    </source>
</reference>
<evidence type="ECO:0000256" key="1">
    <source>
        <dbReference type="ARBA" id="ARBA00009451"/>
    </source>
</evidence>
<keyword evidence="3 4" id="KW-0687">Ribonucleoprotein</keyword>
<dbReference type="PANTHER" id="PTHR11593">
    <property type="entry name" value="60S RIBOSOMAL PROTEIN L17"/>
    <property type="match status" value="1"/>
</dbReference>
<comment type="function">
    <text evidence="4">The globular domain of the protein is located near the polypeptide exit tunnel on the outside of the subunit, while an extended beta-hairpin is found that lines the wall of the exit tunnel in the center of the 70S ribosome.</text>
</comment>
<organism evidence="7 8">
    <name type="scientific">Candidatus Argoarchaeum ethanivorans</name>
    <dbReference type="NCBI Taxonomy" id="2608793"/>
    <lineage>
        <taxon>Archaea</taxon>
        <taxon>Methanobacteriati</taxon>
        <taxon>Methanobacteriota</taxon>
        <taxon>Stenosarchaea group</taxon>
        <taxon>Methanomicrobia</taxon>
        <taxon>Methanosarcinales</taxon>
        <taxon>Methanosarcinales incertae sedis</taxon>
        <taxon>GOM Arc I cluster</taxon>
        <taxon>Candidatus Argoarchaeum</taxon>
    </lineage>
</organism>
<dbReference type="GO" id="GO:0022625">
    <property type="term" value="C:cytosolic large ribosomal subunit"/>
    <property type="evidence" value="ECO:0007669"/>
    <property type="project" value="UniProtKB-UniRule"/>
</dbReference>
<evidence type="ECO:0000256" key="6">
    <source>
        <dbReference type="RuleBase" id="RU004007"/>
    </source>
</evidence>
<dbReference type="NCBIfam" id="TIGR01038">
    <property type="entry name" value="uL22_arch_euk"/>
    <property type="match status" value="1"/>
</dbReference>
<dbReference type="HAMAP" id="MF_01331_A">
    <property type="entry name" value="Ribosomal_uL22_A"/>
    <property type="match status" value="1"/>
</dbReference>
<dbReference type="GO" id="GO:0019843">
    <property type="term" value="F:rRNA binding"/>
    <property type="evidence" value="ECO:0007669"/>
    <property type="project" value="UniProtKB-UniRule"/>
</dbReference>
<dbReference type="CDD" id="cd00336">
    <property type="entry name" value="Ribosomal_L22"/>
    <property type="match status" value="1"/>
</dbReference>
<comment type="caution">
    <text evidence="7">The sequence shown here is derived from an EMBL/GenBank/DDBJ whole genome shotgun (WGS) entry which is preliminary data.</text>
</comment>
<sequence>MAKVNYSVIMDERNTARAMGYELHISPKKSEELCRALRGMSLGAAKKYIEDIIIMKRAVPFKKYTEGAGHKPGMGPGKYPINAAREIRKIMINAEGNASYNGLDPEHMKIAHIVTKKGRVIQGMMPRAMGRATPKNTDTVTIEMILQEESS</sequence>
<evidence type="ECO:0000256" key="5">
    <source>
        <dbReference type="RuleBase" id="RU004005"/>
    </source>
</evidence>
<proteinExistence type="inferred from homology"/>
<dbReference type="Gene3D" id="3.90.470.10">
    <property type="entry name" value="Ribosomal protein L22/L17"/>
    <property type="match status" value="1"/>
</dbReference>
<dbReference type="AlphaFoldDB" id="A0A811T7Y8"/>
<dbReference type="GO" id="GO:0003735">
    <property type="term" value="F:structural constituent of ribosome"/>
    <property type="evidence" value="ECO:0007669"/>
    <property type="project" value="UniProtKB-UniRule"/>
</dbReference>
<gene>
    <name evidence="4" type="primary">rpl22</name>
    <name evidence="7" type="ORF">DIAAKJNI_00159</name>
</gene>
<evidence type="ECO:0000256" key="2">
    <source>
        <dbReference type="ARBA" id="ARBA00022980"/>
    </source>
</evidence>
<keyword evidence="4 6" id="KW-0699">rRNA-binding</keyword>
<dbReference type="Pfam" id="PF00237">
    <property type="entry name" value="Ribosomal_L22"/>
    <property type="match status" value="1"/>
</dbReference>
<dbReference type="PANTHER" id="PTHR11593:SF10">
    <property type="entry name" value="60S RIBOSOMAL PROTEIN L17"/>
    <property type="match status" value="1"/>
</dbReference>
<evidence type="ECO:0000313" key="8">
    <source>
        <dbReference type="Proteomes" id="UP000639006"/>
    </source>
</evidence>
<keyword evidence="4 6" id="KW-0694">RNA-binding</keyword>
<comment type="subunit">
    <text evidence="4 6">Part of the 50S ribosomal subunit.</text>
</comment>
<evidence type="ECO:0000256" key="3">
    <source>
        <dbReference type="ARBA" id="ARBA00023274"/>
    </source>
</evidence>
<dbReference type="InterPro" id="IPR036394">
    <property type="entry name" value="Ribosomal_uL22_sf"/>
</dbReference>
<evidence type="ECO:0000256" key="4">
    <source>
        <dbReference type="HAMAP-Rule" id="MF_01331"/>
    </source>
</evidence>
<dbReference type="InterPro" id="IPR005721">
    <property type="entry name" value="Ribosomal_uL22_euk/arc"/>
</dbReference>
<dbReference type="GO" id="GO:0002181">
    <property type="term" value="P:cytoplasmic translation"/>
    <property type="evidence" value="ECO:0007669"/>
    <property type="project" value="TreeGrafter"/>
</dbReference>
<dbReference type="InterPro" id="IPR057265">
    <property type="entry name" value="Ribosomal_uL22_arc-type"/>
</dbReference>
<comment type="similarity">
    <text evidence="1 4 5">Belongs to the universal ribosomal protein uL22 family.</text>
</comment>